<dbReference type="Proteomes" id="UP001162480">
    <property type="component" value="Chromosome 15"/>
</dbReference>
<name>A0AA36BGM6_OCTVU</name>
<feature type="coiled-coil region" evidence="1">
    <location>
        <begin position="199"/>
        <end position="226"/>
    </location>
</feature>
<dbReference type="EMBL" id="OX597828">
    <property type="protein sequence ID" value="CAI9734080.1"/>
    <property type="molecule type" value="Genomic_DNA"/>
</dbReference>
<dbReference type="Gene3D" id="2.60.40.10">
    <property type="entry name" value="Immunoglobulins"/>
    <property type="match status" value="1"/>
</dbReference>
<accession>A0AA36BGM6</accession>
<evidence type="ECO:0000259" key="3">
    <source>
        <dbReference type="PROSITE" id="PS50853"/>
    </source>
</evidence>
<feature type="compositionally biased region" description="Polar residues" evidence="2">
    <location>
        <begin position="638"/>
        <end position="662"/>
    </location>
</feature>
<evidence type="ECO:0000313" key="5">
    <source>
        <dbReference type="Proteomes" id="UP001162480"/>
    </source>
</evidence>
<keyword evidence="5" id="KW-1185">Reference proteome</keyword>
<proteinExistence type="predicted"/>
<feature type="region of interest" description="Disordered" evidence="2">
    <location>
        <begin position="524"/>
        <end position="545"/>
    </location>
</feature>
<dbReference type="AlphaFoldDB" id="A0AA36BGM6"/>
<dbReference type="PROSITE" id="PS50853">
    <property type="entry name" value="FN3"/>
    <property type="match status" value="1"/>
</dbReference>
<dbReference type="SUPFAM" id="SSF49265">
    <property type="entry name" value="Fibronectin type III"/>
    <property type="match status" value="1"/>
</dbReference>
<dbReference type="CDD" id="cd23767">
    <property type="entry name" value="IQCD"/>
    <property type="match status" value="1"/>
</dbReference>
<dbReference type="InterPro" id="IPR036116">
    <property type="entry name" value="FN3_sf"/>
</dbReference>
<evidence type="ECO:0000256" key="1">
    <source>
        <dbReference type="SAM" id="Coils"/>
    </source>
</evidence>
<protein>
    <submittedName>
        <fullName evidence="4">XP_014787065.1PREDICTED: uncharacterized protein LOC106881258</fullName>
    </submittedName>
</protein>
<dbReference type="PROSITE" id="PS50096">
    <property type="entry name" value="IQ"/>
    <property type="match status" value="1"/>
</dbReference>
<evidence type="ECO:0000313" key="4">
    <source>
        <dbReference type="EMBL" id="CAI9734080.1"/>
    </source>
</evidence>
<gene>
    <name evidence="4" type="ORF">OCTVUL_1B018968</name>
</gene>
<sequence>MANDIPIYLSELNEDASLIKPAIFYTPLFSPTTTENPNNSVSNDDGRITSCSKLYSSVIQRPMTESKYEAYDNRPIRSLGKNFYKTFADPSFSCSPPPLSRSEPTVYRKKKANQQLMNQAVNYDESCPEKGLPQLHEKVKSNRLGIERNSDIFRITPGKFTIVSAESNLYLASLHCAATCIQAAWRGYYCRNFVCHVKNIQLELRNQRAEKHINKLSSDLQRQQMQCDKKSNLLRQLMEIVQVLCNKFHLKQTHLSADEQPATKQFLSEIDLLKESYNSLQIQVKHLHETLHAFMMGSFKYFEAKNKDSPKMFLENNAALCSRKEINDGVWDSKSIECKITERNLVNPVSQEIVHETFPPADFTLVSTSKKAVVLSWNLVNNMENLRADKLLGFKIYVNGQPKALVPKSQTRIIISDLIPSLTYKFNVTTVSTFQESKMSPTIIAVYRCPLEPLDDMDENTVKRSFTDLEGSYISKQHFYEKPDNLEKIIETSNSTHLPDEFMTTNSNPASILFPFSSPNQKDICKQSQTTNDRTSPETLHGLNNKTDVKHDQSFIETLNSFTNSCLSILSVTDEHQTLDNGPSISVATAETSGSDQKKMTVAETVEQHFLQCQKNTLTLDSNEERFILQANQRKSSTLGDIASNPTSEAHSSLPSQESALSLGSEEEI</sequence>
<feature type="domain" description="Fibronectin type-III" evidence="3">
    <location>
        <begin position="359"/>
        <end position="452"/>
    </location>
</feature>
<evidence type="ECO:0000256" key="2">
    <source>
        <dbReference type="SAM" id="MobiDB-lite"/>
    </source>
</evidence>
<dbReference type="InterPro" id="IPR013783">
    <property type="entry name" value="Ig-like_fold"/>
</dbReference>
<reference evidence="4" key="1">
    <citation type="submission" date="2023-08" db="EMBL/GenBank/DDBJ databases">
        <authorList>
            <person name="Alioto T."/>
            <person name="Alioto T."/>
            <person name="Gomez Garrido J."/>
        </authorList>
    </citation>
    <scope>NUCLEOTIDE SEQUENCE</scope>
</reference>
<feature type="region of interest" description="Disordered" evidence="2">
    <location>
        <begin position="638"/>
        <end position="669"/>
    </location>
</feature>
<organism evidence="4 5">
    <name type="scientific">Octopus vulgaris</name>
    <name type="common">Common octopus</name>
    <dbReference type="NCBI Taxonomy" id="6645"/>
    <lineage>
        <taxon>Eukaryota</taxon>
        <taxon>Metazoa</taxon>
        <taxon>Spiralia</taxon>
        <taxon>Lophotrochozoa</taxon>
        <taxon>Mollusca</taxon>
        <taxon>Cephalopoda</taxon>
        <taxon>Coleoidea</taxon>
        <taxon>Octopodiformes</taxon>
        <taxon>Octopoda</taxon>
        <taxon>Incirrata</taxon>
        <taxon>Octopodidae</taxon>
        <taxon>Octopus</taxon>
    </lineage>
</organism>
<keyword evidence="1" id="KW-0175">Coiled coil</keyword>
<dbReference type="CDD" id="cd00063">
    <property type="entry name" value="FN3"/>
    <property type="match status" value="1"/>
</dbReference>
<dbReference type="InterPro" id="IPR003961">
    <property type="entry name" value="FN3_dom"/>
</dbReference>